<dbReference type="Gene3D" id="2.120.10.80">
    <property type="entry name" value="Kelch-type beta propeller"/>
    <property type="match status" value="2"/>
</dbReference>
<dbReference type="InterPro" id="IPR015915">
    <property type="entry name" value="Kelch-typ_b-propeller"/>
</dbReference>
<keyword evidence="1" id="KW-0880">Kelch repeat</keyword>
<evidence type="ECO:0000259" key="3">
    <source>
        <dbReference type="SMART" id="SM00875"/>
    </source>
</evidence>
<evidence type="ECO:0000313" key="5">
    <source>
        <dbReference type="Proteomes" id="UP000005237"/>
    </source>
</evidence>
<sequence>MHFCANGLKTFERSDVAAISTDGDRFELKPVESEISRELIQLGAVSPRLPKRNVLVPFSTFTVKYLLGLTQIRSCEEESDWFQLEKTLEEITSYAKKFPVIRSMVEAICDHMLSTLNDQNCFILHKKLSEFDCEKHVAKTLEYIKYNLVRMVVFEKTVDVEFFRLTAEDLQMLLNCDDINLDKEIHIAEVVNKWISANFEMREKFRPILISSVRVNSLTQDTAGMFADFNLSLEKSRKTRDVLLVIGGWLHKKACNRIEWFDPELNVWNVSQQTLPMELAYHGAAVLDDHLYVFGGSNGQKSRCETWKCSAKAWRWERCDNMLEPRNYISNSSVVYDGKIYVFGGQNWREISRTHQRSATGEVYDPKTDKWTSIASLHDMRSDCAAAVYYDQIFISGGFNGVVIMDTVEIYNPSGDFFVRHVSLPYPLSGHCMIFHADRLHVIGGFNGVEREKRILMWHHTGEWKHCDQELVRSRSTSSACSYKGSVISVGGYTSKVESSCETLLSGPNARFQQIPPILRAKSALKVVVAPNWRAYLEERGTIVGGFEEVEEEDSRDGYTTTSAVSMSGIEAANNSNI</sequence>
<organism evidence="4 5">
    <name type="scientific">Caenorhabditis japonica</name>
    <dbReference type="NCBI Taxonomy" id="281687"/>
    <lineage>
        <taxon>Eukaryota</taxon>
        <taxon>Metazoa</taxon>
        <taxon>Ecdysozoa</taxon>
        <taxon>Nematoda</taxon>
        <taxon>Chromadorea</taxon>
        <taxon>Rhabditida</taxon>
        <taxon>Rhabditina</taxon>
        <taxon>Rhabditomorpha</taxon>
        <taxon>Rhabditoidea</taxon>
        <taxon>Rhabditidae</taxon>
        <taxon>Peloderinae</taxon>
        <taxon>Caenorhabditis</taxon>
    </lineage>
</organism>
<dbReference type="SMART" id="SM00612">
    <property type="entry name" value="Kelch"/>
    <property type="match status" value="5"/>
</dbReference>
<name>A0A8R1E2E4_CAEJA</name>
<feature type="domain" description="BACK" evidence="3">
    <location>
        <begin position="121"/>
        <end position="230"/>
    </location>
</feature>
<keyword evidence="2" id="KW-0677">Repeat</keyword>
<reference evidence="5" key="1">
    <citation type="submission" date="2010-08" db="EMBL/GenBank/DDBJ databases">
        <authorList>
            <consortium name="Caenorhabditis japonica Sequencing Consortium"/>
            <person name="Wilson R.K."/>
        </authorList>
    </citation>
    <scope>NUCLEOTIDE SEQUENCE [LARGE SCALE GENOMIC DNA]</scope>
    <source>
        <strain evidence="5">DF5081</strain>
    </source>
</reference>
<proteinExistence type="predicted"/>
<dbReference type="InterPro" id="IPR006652">
    <property type="entry name" value="Kelch_1"/>
</dbReference>
<evidence type="ECO:0000256" key="2">
    <source>
        <dbReference type="ARBA" id="ARBA00022737"/>
    </source>
</evidence>
<accession>A0A8R1E2E4</accession>
<dbReference type="Gene3D" id="1.25.40.420">
    <property type="match status" value="1"/>
</dbReference>
<protein>
    <submittedName>
        <fullName evidence="4">BACK domain-containing protein</fullName>
    </submittedName>
</protein>
<dbReference type="EnsemblMetazoa" id="CJA17863.1">
    <property type="protein sequence ID" value="CJA17863.1"/>
    <property type="gene ID" value="WBGene00137068"/>
</dbReference>
<dbReference type="InterPro" id="IPR011705">
    <property type="entry name" value="BACK"/>
</dbReference>
<dbReference type="Pfam" id="PF07707">
    <property type="entry name" value="BACK"/>
    <property type="match status" value="1"/>
</dbReference>
<dbReference type="Proteomes" id="UP000005237">
    <property type="component" value="Unassembled WGS sequence"/>
</dbReference>
<dbReference type="PANTHER" id="PTHR45632:SF3">
    <property type="entry name" value="KELCH-LIKE PROTEIN 32"/>
    <property type="match status" value="1"/>
</dbReference>
<dbReference type="Pfam" id="PF24681">
    <property type="entry name" value="Kelch_KLHDC2_KLHL20_DRC7"/>
    <property type="match status" value="1"/>
</dbReference>
<evidence type="ECO:0000256" key="1">
    <source>
        <dbReference type="ARBA" id="ARBA00022441"/>
    </source>
</evidence>
<keyword evidence="5" id="KW-1185">Reference proteome</keyword>
<dbReference type="SUPFAM" id="SSF117281">
    <property type="entry name" value="Kelch motif"/>
    <property type="match status" value="1"/>
</dbReference>
<dbReference type="SMART" id="SM00875">
    <property type="entry name" value="BACK"/>
    <property type="match status" value="1"/>
</dbReference>
<evidence type="ECO:0000313" key="4">
    <source>
        <dbReference type="EnsemblMetazoa" id="CJA17863.1"/>
    </source>
</evidence>
<dbReference type="AlphaFoldDB" id="A0A8R1E2E4"/>
<reference evidence="4" key="2">
    <citation type="submission" date="2022-06" db="UniProtKB">
        <authorList>
            <consortium name="EnsemblMetazoa"/>
        </authorList>
    </citation>
    <scope>IDENTIFICATION</scope>
    <source>
        <strain evidence="4">DF5081</strain>
    </source>
</reference>
<dbReference type="PANTHER" id="PTHR45632">
    <property type="entry name" value="LD33804P"/>
    <property type="match status" value="1"/>
</dbReference>